<evidence type="ECO:0000313" key="4">
    <source>
        <dbReference type="EMBL" id="MFC3075798.1"/>
    </source>
</evidence>
<evidence type="ECO:0000256" key="2">
    <source>
        <dbReference type="ARBA" id="ARBA00023315"/>
    </source>
</evidence>
<dbReference type="EMBL" id="JBHRSP010000042">
    <property type="protein sequence ID" value="MFC3075798.1"/>
    <property type="molecule type" value="Genomic_DNA"/>
</dbReference>
<evidence type="ECO:0000259" key="3">
    <source>
        <dbReference type="PROSITE" id="PS51186"/>
    </source>
</evidence>
<proteinExistence type="predicted"/>
<accession>A0ABV7DNI3</accession>
<dbReference type="GO" id="GO:0016746">
    <property type="term" value="F:acyltransferase activity"/>
    <property type="evidence" value="ECO:0007669"/>
    <property type="project" value="UniProtKB-KW"/>
</dbReference>
<evidence type="ECO:0000256" key="1">
    <source>
        <dbReference type="ARBA" id="ARBA00022679"/>
    </source>
</evidence>
<dbReference type="CDD" id="cd04301">
    <property type="entry name" value="NAT_SF"/>
    <property type="match status" value="1"/>
</dbReference>
<comment type="caution">
    <text evidence="4">The sequence shown here is derived from an EMBL/GenBank/DDBJ whole genome shotgun (WGS) entry which is preliminary data.</text>
</comment>
<feature type="domain" description="N-acetyltransferase" evidence="3">
    <location>
        <begin position="20"/>
        <end position="167"/>
    </location>
</feature>
<dbReference type="PANTHER" id="PTHR10545">
    <property type="entry name" value="DIAMINE N-ACETYLTRANSFERASE"/>
    <property type="match status" value="1"/>
</dbReference>
<sequence>MHSTVLKLEPVQPAERPPLVTIRAARPGDLQQILDMIALHAECHGDTARISAADLDRDLFSERPWITALVAEAGGRLIGYALLAPLYRAMEGVRGMELNQLFVRRDHRGHGIGRHLVSRAREHARLSGCGYLSVSAATGNFQAHRFYETMNFRAGPVTGMRYVQSLG</sequence>
<dbReference type="Gene3D" id="3.40.630.30">
    <property type="match status" value="1"/>
</dbReference>
<reference evidence="5" key="1">
    <citation type="journal article" date="2019" name="Int. J. Syst. Evol. Microbiol.">
        <title>The Global Catalogue of Microorganisms (GCM) 10K type strain sequencing project: providing services to taxonomists for standard genome sequencing and annotation.</title>
        <authorList>
            <consortium name="The Broad Institute Genomics Platform"/>
            <consortium name="The Broad Institute Genome Sequencing Center for Infectious Disease"/>
            <person name="Wu L."/>
            <person name="Ma J."/>
        </authorList>
    </citation>
    <scope>NUCLEOTIDE SEQUENCE [LARGE SCALE GENOMIC DNA]</scope>
    <source>
        <strain evidence="5">KCTC 52677</strain>
    </source>
</reference>
<dbReference type="PROSITE" id="PS51186">
    <property type="entry name" value="GNAT"/>
    <property type="match status" value="1"/>
</dbReference>
<dbReference type="PANTHER" id="PTHR10545:SF29">
    <property type="entry name" value="GH14572P-RELATED"/>
    <property type="match status" value="1"/>
</dbReference>
<protein>
    <submittedName>
        <fullName evidence="4">GNAT family N-acetyltransferase</fullName>
        <ecNumber evidence="4">2.3.-.-</ecNumber>
    </submittedName>
</protein>
<evidence type="ECO:0000313" key="5">
    <source>
        <dbReference type="Proteomes" id="UP001595377"/>
    </source>
</evidence>
<keyword evidence="1 4" id="KW-0808">Transferase</keyword>
<name>A0ABV7DNI3_9HYPH</name>
<gene>
    <name evidence="4" type="ORF">ACFOHH_21990</name>
</gene>
<dbReference type="SUPFAM" id="SSF55729">
    <property type="entry name" value="Acyl-CoA N-acyltransferases (Nat)"/>
    <property type="match status" value="1"/>
</dbReference>
<dbReference type="Proteomes" id="UP001595377">
    <property type="component" value="Unassembled WGS sequence"/>
</dbReference>
<keyword evidence="5" id="KW-1185">Reference proteome</keyword>
<dbReference type="Pfam" id="PF00583">
    <property type="entry name" value="Acetyltransf_1"/>
    <property type="match status" value="1"/>
</dbReference>
<keyword evidence="2 4" id="KW-0012">Acyltransferase</keyword>
<dbReference type="EC" id="2.3.-.-" evidence="4"/>
<dbReference type="InterPro" id="IPR000182">
    <property type="entry name" value="GNAT_dom"/>
</dbReference>
<dbReference type="InterPro" id="IPR016181">
    <property type="entry name" value="Acyl_CoA_acyltransferase"/>
</dbReference>
<dbReference type="InterPro" id="IPR051016">
    <property type="entry name" value="Diverse_Substrate_AcTransf"/>
</dbReference>
<dbReference type="RefSeq" id="WP_257315080.1">
    <property type="nucleotide sequence ID" value="NZ_JANFDG010000009.1"/>
</dbReference>
<organism evidence="4 5">
    <name type="scientific">Shinella pollutisoli</name>
    <dbReference type="NCBI Taxonomy" id="2250594"/>
    <lineage>
        <taxon>Bacteria</taxon>
        <taxon>Pseudomonadati</taxon>
        <taxon>Pseudomonadota</taxon>
        <taxon>Alphaproteobacteria</taxon>
        <taxon>Hyphomicrobiales</taxon>
        <taxon>Rhizobiaceae</taxon>
        <taxon>Shinella</taxon>
    </lineage>
</organism>